<dbReference type="Proteomes" id="UP000314294">
    <property type="component" value="Unassembled WGS sequence"/>
</dbReference>
<evidence type="ECO:0000256" key="1">
    <source>
        <dbReference type="SAM" id="MobiDB-lite"/>
    </source>
</evidence>
<dbReference type="EMBL" id="SRLO01000401">
    <property type="protein sequence ID" value="TNN57606.1"/>
    <property type="molecule type" value="Genomic_DNA"/>
</dbReference>
<dbReference type="AlphaFoldDB" id="A0A4Z2GVQ3"/>
<feature type="compositionally biased region" description="Polar residues" evidence="1">
    <location>
        <begin position="63"/>
        <end position="74"/>
    </location>
</feature>
<feature type="region of interest" description="Disordered" evidence="1">
    <location>
        <begin position="63"/>
        <end position="82"/>
    </location>
</feature>
<comment type="caution">
    <text evidence="2">The sequence shown here is derived from an EMBL/GenBank/DDBJ whole genome shotgun (WGS) entry which is preliminary data.</text>
</comment>
<proteinExistence type="predicted"/>
<evidence type="ECO:0000313" key="2">
    <source>
        <dbReference type="EMBL" id="TNN57606.1"/>
    </source>
</evidence>
<keyword evidence="3" id="KW-1185">Reference proteome</keyword>
<gene>
    <name evidence="2" type="ORF">EYF80_032208</name>
</gene>
<organism evidence="2 3">
    <name type="scientific">Liparis tanakae</name>
    <name type="common">Tanaka's snailfish</name>
    <dbReference type="NCBI Taxonomy" id="230148"/>
    <lineage>
        <taxon>Eukaryota</taxon>
        <taxon>Metazoa</taxon>
        <taxon>Chordata</taxon>
        <taxon>Craniata</taxon>
        <taxon>Vertebrata</taxon>
        <taxon>Euteleostomi</taxon>
        <taxon>Actinopterygii</taxon>
        <taxon>Neopterygii</taxon>
        <taxon>Teleostei</taxon>
        <taxon>Neoteleostei</taxon>
        <taxon>Acanthomorphata</taxon>
        <taxon>Eupercaria</taxon>
        <taxon>Perciformes</taxon>
        <taxon>Cottioidei</taxon>
        <taxon>Cottales</taxon>
        <taxon>Liparidae</taxon>
        <taxon>Liparis</taxon>
    </lineage>
</organism>
<evidence type="ECO:0000313" key="3">
    <source>
        <dbReference type="Proteomes" id="UP000314294"/>
    </source>
</evidence>
<accession>A0A4Z2GVQ3</accession>
<protein>
    <submittedName>
        <fullName evidence="2">Uncharacterized protein</fullName>
    </submittedName>
</protein>
<name>A0A4Z2GVQ3_9TELE</name>
<reference evidence="2 3" key="1">
    <citation type="submission" date="2019-03" db="EMBL/GenBank/DDBJ databases">
        <title>First draft genome of Liparis tanakae, snailfish: a comprehensive survey of snailfish specific genes.</title>
        <authorList>
            <person name="Kim W."/>
            <person name="Song I."/>
            <person name="Jeong J.-H."/>
            <person name="Kim D."/>
            <person name="Kim S."/>
            <person name="Ryu S."/>
            <person name="Song J.Y."/>
            <person name="Lee S.K."/>
        </authorList>
    </citation>
    <scope>NUCLEOTIDE SEQUENCE [LARGE SCALE GENOMIC DNA]</scope>
    <source>
        <tissue evidence="2">Muscle</tissue>
    </source>
</reference>
<dbReference type="OrthoDB" id="68437at2759"/>
<sequence length="261" mass="29381">MGNNVPECVHISGDKTRERRTLLGEKSARLKRVSRQPVAVPVLLTSTLNGCSSPFTAHKIHSSSCKHSVPTQQPRSRLRSRTASRAIVNPAAAARYKQTKKDRGDKSYTFSSDIADVSVFLLRRRREEERRRGERRRSSGFVDRSLRCVSPRFSGTSVVPGESLAVNACQPPSRSRSPREWVSEDRTSGQVVLGQLAAVSSQYLDHVEARAGCLMGKQLRRLAVQEDPVYLCALWDRHTQKLQSQISNIPPRNKWYQHLIP</sequence>